<protein>
    <submittedName>
        <fullName evidence="3">Uncharacterized protein</fullName>
    </submittedName>
</protein>
<accession>A0A4P9ZXH5</accession>
<feature type="signal peptide" evidence="2">
    <location>
        <begin position="1"/>
        <end position="27"/>
    </location>
</feature>
<organism evidence="3 4">
    <name type="scientific">Dimargaris cristalligena</name>
    <dbReference type="NCBI Taxonomy" id="215637"/>
    <lineage>
        <taxon>Eukaryota</taxon>
        <taxon>Fungi</taxon>
        <taxon>Fungi incertae sedis</taxon>
        <taxon>Zoopagomycota</taxon>
        <taxon>Kickxellomycotina</taxon>
        <taxon>Dimargaritomycetes</taxon>
        <taxon>Dimargaritales</taxon>
        <taxon>Dimargaritaceae</taxon>
        <taxon>Dimargaris</taxon>
    </lineage>
</organism>
<evidence type="ECO:0000313" key="4">
    <source>
        <dbReference type="Proteomes" id="UP000268162"/>
    </source>
</evidence>
<sequence>MRVPSMNYLNWVVLALTLSIHLPSTTPSPTGIPDKSDREPIDSVPDSQTDQWSAELSGVDLVDRPSTADLLSSSLTPAEIFQQGQHSDYMHLPTELKKHIIDYAIVGNRGQLLLTNKEVAGLASDHEYKNIALALEGAQYLPEIGRLRGGAMPILRKFHSLLLEASRIAFVGHPVPSETNPVPQEFSPLLREALELVKQLDPYRQQTTEHLTKITDMWRPIFGHQLTGSLYFNTQKKLLPTAQKIDQYVTDVNGRIPHFFLLALYHYAKTNRDDPLFQPNTWDFINPDHLSAKALVDQFPLLALVDAQPDGHHILQVLYTLTEPKLRPFIARGWELKDLERMRRLLRFDFRQPVGQVDMTQIFAAMLPPVISLVMARLATHRLFDHLMQFMDGLAVLTDTLATDQMNGNTFYHYFNRLAIVMAAVGQHQPALEQFTQVYTNESSGIPPAEIPVAQAELVQIMRSCNHSKGAEFLRKYWGLPVDAVSTSTTGAAREEPPAKIPPPMVKYNKMFTQRMYYLTSTNQMVVALVRAGNPSAEVAKLPHKALPTLVKGWEQFAHQMTPEKFNRLRRLAFASTHLAEGMQVDVSVSELLKDTTPILHDF</sequence>
<dbReference type="EMBL" id="ML002378">
    <property type="protein sequence ID" value="RKP38347.1"/>
    <property type="molecule type" value="Genomic_DNA"/>
</dbReference>
<keyword evidence="2" id="KW-0732">Signal</keyword>
<proteinExistence type="predicted"/>
<dbReference type="Proteomes" id="UP000268162">
    <property type="component" value="Unassembled WGS sequence"/>
</dbReference>
<dbReference type="AlphaFoldDB" id="A0A4P9ZXH5"/>
<evidence type="ECO:0000256" key="2">
    <source>
        <dbReference type="SAM" id="SignalP"/>
    </source>
</evidence>
<gene>
    <name evidence="3" type="ORF">BJ085DRAFT_32230</name>
</gene>
<evidence type="ECO:0000313" key="3">
    <source>
        <dbReference type="EMBL" id="RKP38347.1"/>
    </source>
</evidence>
<reference evidence="4" key="1">
    <citation type="journal article" date="2018" name="Nat. Microbiol.">
        <title>Leveraging single-cell genomics to expand the fungal tree of life.</title>
        <authorList>
            <person name="Ahrendt S.R."/>
            <person name="Quandt C.A."/>
            <person name="Ciobanu D."/>
            <person name="Clum A."/>
            <person name="Salamov A."/>
            <person name="Andreopoulos B."/>
            <person name="Cheng J.F."/>
            <person name="Woyke T."/>
            <person name="Pelin A."/>
            <person name="Henrissat B."/>
            <person name="Reynolds N.K."/>
            <person name="Benny G.L."/>
            <person name="Smith M.E."/>
            <person name="James T.Y."/>
            <person name="Grigoriev I.V."/>
        </authorList>
    </citation>
    <scope>NUCLEOTIDE SEQUENCE [LARGE SCALE GENOMIC DNA]</scope>
    <source>
        <strain evidence="4">RSA 468</strain>
    </source>
</reference>
<evidence type="ECO:0000256" key="1">
    <source>
        <dbReference type="SAM" id="MobiDB-lite"/>
    </source>
</evidence>
<feature type="chain" id="PRO_5020591360" evidence="2">
    <location>
        <begin position="28"/>
        <end position="603"/>
    </location>
</feature>
<keyword evidence="4" id="KW-1185">Reference proteome</keyword>
<name>A0A4P9ZXH5_9FUNG</name>
<feature type="region of interest" description="Disordered" evidence="1">
    <location>
        <begin position="25"/>
        <end position="49"/>
    </location>
</feature>